<dbReference type="Pfam" id="PF11923">
    <property type="entry name" value="NFACT-C"/>
    <property type="match status" value="1"/>
</dbReference>
<feature type="region of interest" description="Disordered" evidence="7">
    <location>
        <begin position="673"/>
        <end position="711"/>
    </location>
</feature>
<comment type="caution">
    <text evidence="10">The sequence shown here is derived from an EMBL/GenBank/DDBJ whole genome shotgun (WGS) entry which is preliminary data.</text>
</comment>
<feature type="compositionally biased region" description="Polar residues" evidence="7">
    <location>
        <begin position="725"/>
        <end position="736"/>
    </location>
</feature>
<organism evidence="10 11">
    <name type="scientific">Paraglomus occultum</name>
    <dbReference type="NCBI Taxonomy" id="144539"/>
    <lineage>
        <taxon>Eukaryota</taxon>
        <taxon>Fungi</taxon>
        <taxon>Fungi incertae sedis</taxon>
        <taxon>Mucoromycota</taxon>
        <taxon>Glomeromycotina</taxon>
        <taxon>Glomeromycetes</taxon>
        <taxon>Paraglomerales</taxon>
        <taxon>Paraglomeraceae</taxon>
        <taxon>Paraglomus</taxon>
    </lineage>
</organism>
<dbReference type="AlphaFoldDB" id="A0A9N9A9D6"/>
<keyword evidence="11" id="KW-1185">Reference proteome</keyword>
<evidence type="ECO:0000259" key="9">
    <source>
        <dbReference type="Pfam" id="PF11923"/>
    </source>
</evidence>
<dbReference type="GO" id="GO:0043023">
    <property type="term" value="F:ribosomal large subunit binding"/>
    <property type="evidence" value="ECO:0007669"/>
    <property type="project" value="TreeGrafter"/>
</dbReference>
<feature type="region of interest" description="Disordered" evidence="7">
    <location>
        <begin position="725"/>
        <end position="768"/>
    </location>
</feature>
<evidence type="ECO:0000259" key="8">
    <source>
        <dbReference type="Pfam" id="PF05670"/>
    </source>
</evidence>
<feature type="compositionally biased region" description="Basic and acidic residues" evidence="7">
    <location>
        <begin position="685"/>
        <end position="709"/>
    </location>
</feature>
<gene>
    <name evidence="10" type="ORF">POCULU_LOCUS3654</name>
</gene>
<dbReference type="PANTHER" id="PTHR15239">
    <property type="entry name" value="NUCLEAR EXPORT MEDIATOR FACTOR NEMF"/>
    <property type="match status" value="1"/>
</dbReference>
<protein>
    <submittedName>
        <fullName evidence="10">6805_t:CDS:1</fullName>
    </submittedName>
</protein>
<dbReference type="Pfam" id="PF05833">
    <property type="entry name" value="NFACT_N"/>
    <property type="match status" value="1"/>
</dbReference>
<dbReference type="GO" id="GO:1990112">
    <property type="term" value="C:RQC complex"/>
    <property type="evidence" value="ECO:0007669"/>
    <property type="project" value="TreeGrafter"/>
</dbReference>
<dbReference type="GO" id="GO:0005634">
    <property type="term" value="C:nucleus"/>
    <property type="evidence" value="ECO:0007669"/>
    <property type="project" value="UniProtKB-SubCell"/>
</dbReference>
<evidence type="ECO:0000256" key="2">
    <source>
        <dbReference type="ARBA" id="ARBA00004496"/>
    </source>
</evidence>
<evidence type="ECO:0000313" key="11">
    <source>
        <dbReference type="Proteomes" id="UP000789572"/>
    </source>
</evidence>
<feature type="compositionally biased region" description="Basic and acidic residues" evidence="7">
    <location>
        <begin position="737"/>
        <end position="760"/>
    </location>
</feature>
<keyword evidence="5" id="KW-0175">Coiled coil</keyword>
<proteinExistence type="inferred from homology"/>
<dbReference type="Proteomes" id="UP000789572">
    <property type="component" value="Unassembled WGS sequence"/>
</dbReference>
<dbReference type="GO" id="GO:1990116">
    <property type="term" value="P:ribosome-associated ubiquitin-dependent protein catabolic process"/>
    <property type="evidence" value="ECO:0007669"/>
    <property type="project" value="TreeGrafter"/>
</dbReference>
<dbReference type="PANTHER" id="PTHR15239:SF6">
    <property type="entry name" value="RIBOSOME QUALITY CONTROL COMPLEX SUBUNIT NEMF"/>
    <property type="match status" value="1"/>
</dbReference>
<feature type="domain" description="NFACT RNA-binding" evidence="8">
    <location>
        <begin position="514"/>
        <end position="641"/>
    </location>
</feature>
<comment type="similarity">
    <text evidence="3">Belongs to the NEMF family.</text>
</comment>
<dbReference type="FunFam" id="2.30.310.10:FF:000001">
    <property type="entry name" value="Nuclear export mediator factor Nemf"/>
    <property type="match status" value="1"/>
</dbReference>
<reference evidence="10" key="1">
    <citation type="submission" date="2021-06" db="EMBL/GenBank/DDBJ databases">
        <authorList>
            <person name="Kallberg Y."/>
            <person name="Tangrot J."/>
            <person name="Rosling A."/>
        </authorList>
    </citation>
    <scope>NUCLEOTIDE SEQUENCE</scope>
    <source>
        <strain evidence="10">IA702</strain>
    </source>
</reference>
<dbReference type="Pfam" id="PF05670">
    <property type="entry name" value="NFACT-R_1"/>
    <property type="match status" value="1"/>
</dbReference>
<feature type="compositionally biased region" description="Basic and acidic residues" evidence="7">
    <location>
        <begin position="911"/>
        <end position="922"/>
    </location>
</feature>
<evidence type="ECO:0000256" key="5">
    <source>
        <dbReference type="ARBA" id="ARBA00023054"/>
    </source>
</evidence>
<name>A0A9N9A9D6_9GLOM</name>
<comment type="subcellular location">
    <subcellularLocation>
        <location evidence="2">Cytoplasm</location>
    </subcellularLocation>
    <subcellularLocation>
        <location evidence="1">Nucleus</location>
    </subcellularLocation>
</comment>
<dbReference type="Gene3D" id="2.30.310.10">
    <property type="entry name" value="ibrinogen binding protein from staphylococcus aureus domain"/>
    <property type="match status" value="1"/>
</dbReference>
<accession>A0A9N9A9D6</accession>
<dbReference type="EMBL" id="CAJVPJ010000416">
    <property type="protein sequence ID" value="CAG8522650.1"/>
    <property type="molecule type" value="Genomic_DNA"/>
</dbReference>
<feature type="region of interest" description="Disordered" evidence="7">
    <location>
        <begin position="784"/>
        <end position="928"/>
    </location>
</feature>
<feature type="region of interest" description="Disordered" evidence="7">
    <location>
        <begin position="1060"/>
        <end position="1083"/>
    </location>
</feature>
<feature type="compositionally biased region" description="Basic residues" evidence="7">
    <location>
        <begin position="806"/>
        <end position="815"/>
    </location>
</feature>
<feature type="domain" description="NFACT protein C-terminal" evidence="9">
    <location>
        <begin position="963"/>
        <end position="1054"/>
    </location>
</feature>
<sequence>MKQRFSALDVRATVSDLKERIVGLRLQNFYDISPKTYLLKFAKPDKKEFLLIESGNRIHTTQFARDKSISPSPFCIKIRKHIRARKLTNVRQLGIDRIIDFEFGSFGEGTTYHLITEFYAAGNIILTDGSYTILALIRVVQPKENQRMAVGHIYDISSVARDAETITISRLQRVLKNASPKDTLKKALIYGLNYGQSLTEHAILIAQLNPTRKIADLTDFSDDSDLMNALLNGFQEADRIISESAERPQKGYIVCRKHKENVEADDKEKKKEPLTTYDEFHPFLFEQHKSKPFKEFDSFDAAVDDYFSSIESQRLDLKQRAQEELAMNKLDAIRQEQFGRVQGLERSQLANVRKAKMIELNIDIVDQALLVIRQAIASSMDWKDLENLVKEEKNKGNPIANIISGLKLGSNQITLLLGEPEEDTYQDSDEETDEDDDNKQAALTEVDVDIYLSAFANARRYYNVMKQSAAKQEKTLLAADKAFKNAERKIQQDLRETRITASITQIRKTFWFEKFWWFISSENYLVIAGRDMQQNELIVKRHLRKGEFGYLYLYSAQSYWPSDVYVHADLHGAASVIIKNPHEGQPIPPSTLYQAGVMSVCMSKAWDAKIVTSAYWVHAEQVSKTAPTGEYLTTGSFMIRGKKNFLPPVQLVYGFGVMFRLDEQSYANHLHERRPMLADDDDEESSVRNSEDTTDTAGKENQDENNRDIDDAEDNLSILDDDTVEQGTEASVQSVDNETKPNTELADHTPTELRSRRDSESNVGSSSLVGTWEKYSLDEYGEDLDEADSAEKSQTRKPYITARERRMMKKQKKGKPVSENATTTAIIGQIDDLSQNEGKKAKQETEQSNQPQPPVRGKKGQLRRMRRYADQDEEERQLRMELLGSNKGPQNRGRKQKKDAERKAASQVGKDSARKGPKHEQTGETSENILQENQAAAEELQEAEEVRQLFRDENITLLEASETDNLTILDTLTGTPFADDILQFAVPVCAPYAALQKYKYKVKLLPGTMKKGKACKLATNFFLHVPDITPREKELIKSIPDEEVMLVLLGKCKVTAPNIERSKASSRRTARSNTLDTGIKDLE</sequence>
<dbReference type="InterPro" id="IPR008532">
    <property type="entry name" value="NFACT_RNA-bd"/>
</dbReference>
<evidence type="ECO:0000256" key="7">
    <source>
        <dbReference type="SAM" id="MobiDB-lite"/>
    </source>
</evidence>
<keyword evidence="6" id="KW-0539">Nucleus</keyword>
<evidence type="ECO:0000256" key="1">
    <source>
        <dbReference type="ARBA" id="ARBA00004123"/>
    </source>
</evidence>
<evidence type="ECO:0000256" key="3">
    <source>
        <dbReference type="ARBA" id="ARBA00008318"/>
    </source>
</evidence>
<dbReference type="GO" id="GO:0072344">
    <property type="term" value="P:rescue of stalled ribosome"/>
    <property type="evidence" value="ECO:0007669"/>
    <property type="project" value="TreeGrafter"/>
</dbReference>
<dbReference type="InterPro" id="IPR051608">
    <property type="entry name" value="RQC_Subunit_NEMF"/>
</dbReference>
<feature type="compositionally biased region" description="Basic residues" evidence="7">
    <location>
        <begin position="856"/>
        <end position="866"/>
    </location>
</feature>
<evidence type="ECO:0000256" key="6">
    <source>
        <dbReference type="ARBA" id="ARBA00023242"/>
    </source>
</evidence>
<dbReference type="GO" id="GO:0005737">
    <property type="term" value="C:cytoplasm"/>
    <property type="evidence" value="ECO:0007669"/>
    <property type="project" value="UniProtKB-SubCell"/>
</dbReference>
<feature type="compositionally biased region" description="Polar residues" evidence="7">
    <location>
        <begin position="819"/>
        <end position="836"/>
    </location>
</feature>
<evidence type="ECO:0000313" key="10">
    <source>
        <dbReference type="EMBL" id="CAG8522650.1"/>
    </source>
</evidence>
<evidence type="ECO:0000256" key="4">
    <source>
        <dbReference type="ARBA" id="ARBA00022490"/>
    </source>
</evidence>
<keyword evidence="4" id="KW-0963">Cytoplasm</keyword>
<dbReference type="OrthoDB" id="207084at2759"/>
<dbReference type="GO" id="GO:0000049">
    <property type="term" value="F:tRNA binding"/>
    <property type="evidence" value="ECO:0007669"/>
    <property type="project" value="TreeGrafter"/>
</dbReference>
<dbReference type="InterPro" id="IPR021846">
    <property type="entry name" value="NFACT-C"/>
</dbReference>